<dbReference type="InterPro" id="IPR046357">
    <property type="entry name" value="PPIase_dom_sf"/>
</dbReference>
<evidence type="ECO:0000256" key="7">
    <source>
        <dbReference type="ARBA" id="ARBA00023186"/>
    </source>
</evidence>
<dbReference type="PANTHER" id="PTHR47529">
    <property type="entry name" value="PEPTIDYL-PROLYL CIS-TRANS ISOMERASE D"/>
    <property type="match status" value="1"/>
</dbReference>
<evidence type="ECO:0000259" key="13">
    <source>
        <dbReference type="PROSITE" id="PS50198"/>
    </source>
</evidence>
<dbReference type="Gene3D" id="1.10.4030.10">
    <property type="entry name" value="Porin chaperone SurA, peptide-binding domain"/>
    <property type="match status" value="1"/>
</dbReference>
<keyword evidence="5" id="KW-1133">Transmembrane helix</keyword>
<evidence type="ECO:0000256" key="4">
    <source>
        <dbReference type="ARBA" id="ARBA00022692"/>
    </source>
</evidence>
<reference evidence="15" key="1">
    <citation type="journal article" date="2019" name="Int. J. Syst. Evol. Microbiol.">
        <title>The Global Catalogue of Microorganisms (GCM) 10K type strain sequencing project: providing services to taxonomists for standard genome sequencing and annotation.</title>
        <authorList>
            <consortium name="The Broad Institute Genomics Platform"/>
            <consortium name="The Broad Institute Genome Sequencing Center for Infectious Disease"/>
            <person name="Wu L."/>
            <person name="Ma J."/>
        </authorList>
    </citation>
    <scope>NUCLEOTIDE SEQUENCE [LARGE SCALE GENOMIC DNA]</scope>
    <source>
        <strain evidence="15">NBRC 110044</strain>
    </source>
</reference>
<evidence type="ECO:0000256" key="3">
    <source>
        <dbReference type="ARBA" id="ARBA00022519"/>
    </source>
</evidence>
<evidence type="ECO:0000313" key="14">
    <source>
        <dbReference type="EMBL" id="GLR14705.1"/>
    </source>
</evidence>
<evidence type="ECO:0000256" key="10">
    <source>
        <dbReference type="ARBA" id="ARBA00040743"/>
    </source>
</evidence>
<proteinExistence type="inferred from homology"/>
<keyword evidence="12" id="KW-0697">Rotamase</keyword>
<keyword evidence="7" id="KW-0143">Chaperone</keyword>
<dbReference type="EMBL" id="BSOG01000005">
    <property type="protein sequence ID" value="GLR14705.1"/>
    <property type="molecule type" value="Genomic_DNA"/>
</dbReference>
<protein>
    <recommendedName>
        <fullName evidence="10">Periplasmic chaperone PpiD</fullName>
    </recommendedName>
    <alternativeName>
        <fullName evidence="11">Periplasmic folding chaperone</fullName>
    </alternativeName>
</protein>
<evidence type="ECO:0000256" key="1">
    <source>
        <dbReference type="ARBA" id="ARBA00004382"/>
    </source>
</evidence>
<organism evidence="14 15">
    <name type="scientific">Chitinimonas prasina</name>
    <dbReference type="NCBI Taxonomy" id="1434937"/>
    <lineage>
        <taxon>Bacteria</taxon>
        <taxon>Pseudomonadati</taxon>
        <taxon>Pseudomonadota</taxon>
        <taxon>Betaproteobacteria</taxon>
        <taxon>Neisseriales</taxon>
        <taxon>Chitinibacteraceae</taxon>
        <taxon>Chitinimonas</taxon>
    </lineage>
</organism>
<comment type="similarity">
    <text evidence="9">Belongs to the PpiD chaperone family.</text>
</comment>
<dbReference type="Proteomes" id="UP001156706">
    <property type="component" value="Unassembled WGS sequence"/>
</dbReference>
<keyword evidence="3" id="KW-0997">Cell inner membrane</keyword>
<dbReference type="SUPFAM" id="SSF109998">
    <property type="entry name" value="Triger factor/SurA peptide-binding domain-like"/>
    <property type="match status" value="1"/>
</dbReference>
<keyword evidence="8 12" id="KW-0413">Isomerase</keyword>
<evidence type="ECO:0000313" key="15">
    <source>
        <dbReference type="Proteomes" id="UP001156706"/>
    </source>
</evidence>
<evidence type="ECO:0000256" key="6">
    <source>
        <dbReference type="ARBA" id="ARBA00023136"/>
    </source>
</evidence>
<sequence length="601" mass="65878">MFEFVQKHRGFVGVAFGLVILGLMMTGGSATLMGNGGAGTLAKVDGVEVTERDLQTLAGGQQVPEAEKPKMVEQLVQRQLMMNQAKELNVLAADAQLREQIGKIDAFKGEDGKFSIERYKSMLASRNMTVAQFEQLLGEDMRMQTLVDSLGSSGFSSRLAAERLVTAVTQPREVTALVFGADKFMPQAVVSDAEVKQYYDSHQADYRLPERVKLSYVVLSREALLPTTVVTPQQLQDYFEKNKAELVQEERQVRHILIVADTAASKEVKAAAKQKAEKLLAELKQNPVRFADLAKQNSEDPGSAALGGDLGYKRKGEMVKAFGDAAFKLARGELSGVVETEYGYHILQLQDVRGKSFDELKPGIEQSLRAELAQKRFDAETEKFTDMAYQQANSLQPLVDAYKLPLVQSDWVSREASADPMLNDKVREAVFGDDVLNKKHNSEAIEVSKGTLLVARVAAHEKARIPPLAEVAGKISDLLKREKAVKLAQAEGKKTLAALQAGTPVALEWTPSRPISRLRSEGLDKPAINAIFAAKLPGYAGVENKDSYIVFKVSAATAAPMDPAMRQNLVGSLEQVTGRQTVEAYIAELRKKQKVEIAQPK</sequence>
<keyword evidence="2" id="KW-1003">Cell membrane</keyword>
<keyword evidence="15" id="KW-1185">Reference proteome</keyword>
<evidence type="ECO:0000256" key="11">
    <source>
        <dbReference type="ARBA" id="ARBA00042775"/>
    </source>
</evidence>
<dbReference type="PANTHER" id="PTHR47529:SF1">
    <property type="entry name" value="PERIPLASMIC CHAPERONE PPID"/>
    <property type="match status" value="1"/>
</dbReference>
<accession>A0ABQ5YI76</accession>
<dbReference type="Pfam" id="PF13616">
    <property type="entry name" value="Rotamase_3"/>
    <property type="match status" value="1"/>
</dbReference>
<dbReference type="InterPro" id="IPR027304">
    <property type="entry name" value="Trigger_fact/SurA_dom_sf"/>
</dbReference>
<dbReference type="SUPFAM" id="SSF54534">
    <property type="entry name" value="FKBP-like"/>
    <property type="match status" value="1"/>
</dbReference>
<evidence type="ECO:0000256" key="9">
    <source>
        <dbReference type="ARBA" id="ARBA00038408"/>
    </source>
</evidence>
<evidence type="ECO:0000256" key="5">
    <source>
        <dbReference type="ARBA" id="ARBA00022989"/>
    </source>
</evidence>
<evidence type="ECO:0000256" key="12">
    <source>
        <dbReference type="PROSITE-ProRule" id="PRU00278"/>
    </source>
</evidence>
<evidence type="ECO:0000256" key="2">
    <source>
        <dbReference type="ARBA" id="ARBA00022475"/>
    </source>
</evidence>
<dbReference type="PROSITE" id="PS01096">
    <property type="entry name" value="PPIC_PPIASE_1"/>
    <property type="match status" value="1"/>
</dbReference>
<comment type="caution">
    <text evidence="14">The sequence shown here is derived from an EMBL/GenBank/DDBJ whole genome shotgun (WGS) entry which is preliminary data.</text>
</comment>
<dbReference type="PROSITE" id="PS50198">
    <property type="entry name" value="PPIC_PPIASE_2"/>
    <property type="match status" value="1"/>
</dbReference>
<dbReference type="InterPro" id="IPR023058">
    <property type="entry name" value="PPIase_PpiC_CS"/>
</dbReference>
<feature type="domain" description="PpiC" evidence="13">
    <location>
        <begin position="248"/>
        <end position="351"/>
    </location>
</feature>
<comment type="subcellular location">
    <subcellularLocation>
        <location evidence="1">Cell inner membrane</location>
        <topology evidence="1">Single-pass type II membrane protein</topology>
        <orientation evidence="1">Periplasmic side</orientation>
    </subcellularLocation>
</comment>
<dbReference type="GO" id="GO:0016853">
    <property type="term" value="F:isomerase activity"/>
    <property type="evidence" value="ECO:0007669"/>
    <property type="project" value="UniProtKB-KW"/>
</dbReference>
<dbReference type="InterPro" id="IPR052029">
    <property type="entry name" value="PpiD_chaperone"/>
</dbReference>
<evidence type="ECO:0000256" key="8">
    <source>
        <dbReference type="ARBA" id="ARBA00023235"/>
    </source>
</evidence>
<dbReference type="Pfam" id="PF13624">
    <property type="entry name" value="SurA_N_3"/>
    <property type="match status" value="1"/>
</dbReference>
<dbReference type="RefSeq" id="WP_284197776.1">
    <property type="nucleotide sequence ID" value="NZ_BSOG01000005.1"/>
</dbReference>
<dbReference type="InterPro" id="IPR000297">
    <property type="entry name" value="PPIase_PpiC"/>
</dbReference>
<keyword evidence="6" id="KW-0472">Membrane</keyword>
<name>A0ABQ5YI76_9NEIS</name>
<gene>
    <name evidence="14" type="primary">ppiD</name>
    <name evidence="14" type="ORF">GCM10007907_34950</name>
</gene>
<dbReference type="Gene3D" id="3.10.50.40">
    <property type="match status" value="1"/>
</dbReference>
<keyword evidence="4" id="KW-0812">Transmembrane</keyword>